<comment type="caution">
    <text evidence="3">The sequence shown here is derived from an EMBL/GenBank/DDBJ whole genome shotgun (WGS) entry which is preliminary data.</text>
</comment>
<dbReference type="PANTHER" id="PTHR21294">
    <property type="entry name" value="ELECTRON TRANSFER FLAVOPROTEIN BETA-SUBUNIT"/>
    <property type="match status" value="1"/>
</dbReference>
<name>A0ABR6VGJ8_9FIRM</name>
<dbReference type="EMBL" id="JACOGK010000008">
    <property type="protein sequence ID" value="MBC3536440.1"/>
    <property type="molecule type" value="Genomic_DNA"/>
</dbReference>
<dbReference type="InterPro" id="IPR012255">
    <property type="entry name" value="ETF_b"/>
</dbReference>
<dbReference type="PIRSF" id="PIRSF000090">
    <property type="entry name" value="Beta-ETF"/>
    <property type="match status" value="1"/>
</dbReference>
<dbReference type="InterPro" id="IPR014730">
    <property type="entry name" value="ETF_a/b_N"/>
</dbReference>
<evidence type="ECO:0000259" key="2">
    <source>
        <dbReference type="SMART" id="SM00893"/>
    </source>
</evidence>
<sequence>MNIVVLIKQVPAVSSIDIDSKNNNLVRVGAPSMLNPVDLNAVEAAVDIKEAAGSGTVTLISMGTAMAADVLREGMALGADHGILLSDERMAGSDTLATGKILARAIRKVGDVDLVLTGKQSSDGDTGQIPPAIAQHLGVNLVSYAESVTVKDGVLVATRKNHGGLQTVEAQLPAVCSVMETANTPRTPNIRSKMHAKQAVFDVWRLEDIGLDPAEAGTAGSATKVTELFAPEKHAIGTMITGANEAEAVHNLIAELTAKKVL</sequence>
<evidence type="ECO:0000313" key="3">
    <source>
        <dbReference type="EMBL" id="MBC3536440.1"/>
    </source>
</evidence>
<dbReference type="RefSeq" id="WP_186502600.1">
    <property type="nucleotide sequence ID" value="NZ_JACOGK010000008.1"/>
</dbReference>
<protein>
    <recommendedName>
        <fullName evidence="1">Electron transfer flavoprotein small subunit</fullName>
    </recommendedName>
</protein>
<dbReference type="CDD" id="cd01714">
    <property type="entry name" value="ETF_beta"/>
    <property type="match status" value="1"/>
</dbReference>
<dbReference type="SMART" id="SM00893">
    <property type="entry name" value="ETF"/>
    <property type="match status" value="1"/>
</dbReference>
<dbReference type="Gene3D" id="3.40.50.620">
    <property type="entry name" value="HUPs"/>
    <property type="match status" value="1"/>
</dbReference>
<gene>
    <name evidence="3" type="ORF">H8J70_04140</name>
</gene>
<dbReference type="Proteomes" id="UP000606870">
    <property type="component" value="Unassembled WGS sequence"/>
</dbReference>
<accession>A0ABR6VGJ8</accession>
<evidence type="ECO:0000313" key="4">
    <source>
        <dbReference type="Proteomes" id="UP000606870"/>
    </source>
</evidence>
<dbReference type="InterPro" id="IPR014729">
    <property type="entry name" value="Rossmann-like_a/b/a_fold"/>
</dbReference>
<dbReference type="InterPro" id="IPR033948">
    <property type="entry name" value="ETF_beta_N"/>
</dbReference>
<reference evidence="3 4" key="1">
    <citation type="submission" date="2020-08" db="EMBL/GenBank/DDBJ databases">
        <authorList>
            <person name="Liu C."/>
            <person name="Sun Q."/>
        </authorList>
    </citation>
    <scope>NUCLEOTIDE SEQUENCE [LARGE SCALE GENOMIC DNA]</scope>
    <source>
        <strain evidence="3 4">NSJ-59</strain>
    </source>
</reference>
<dbReference type="Pfam" id="PF01012">
    <property type="entry name" value="ETF"/>
    <property type="match status" value="1"/>
</dbReference>
<dbReference type="PANTHER" id="PTHR21294:SF17">
    <property type="entry name" value="PROTEIN FIXA"/>
    <property type="match status" value="1"/>
</dbReference>
<keyword evidence="4" id="KW-1185">Reference proteome</keyword>
<evidence type="ECO:0000256" key="1">
    <source>
        <dbReference type="ARBA" id="ARBA00042002"/>
    </source>
</evidence>
<organism evidence="3 4">
    <name type="scientific">Megasphaera hominis</name>
    <dbReference type="NCBI Taxonomy" id="159836"/>
    <lineage>
        <taxon>Bacteria</taxon>
        <taxon>Bacillati</taxon>
        <taxon>Bacillota</taxon>
        <taxon>Negativicutes</taxon>
        <taxon>Veillonellales</taxon>
        <taxon>Veillonellaceae</taxon>
        <taxon>Megasphaera</taxon>
    </lineage>
</organism>
<proteinExistence type="predicted"/>
<dbReference type="SUPFAM" id="SSF52402">
    <property type="entry name" value="Adenine nucleotide alpha hydrolases-like"/>
    <property type="match status" value="1"/>
</dbReference>
<feature type="domain" description="Electron transfer flavoprotein alpha/beta-subunit N-terminal" evidence="2">
    <location>
        <begin position="22"/>
        <end position="213"/>
    </location>
</feature>